<sequence length="149" mass="17090">FVCDGCKIEDFEGLRYHCEICIDYDLCEKCHDDGKESLQHLKVHAMERISDCSPSQSAVALNLPVDSSMLPDGSNDNRISEVEYLSILLDFCLRRFIDEPIRCEYINTVHFKERFADALNWTNGFIAKLSGSRLTGLVEQYFVELANDR</sequence>
<evidence type="ECO:0000256" key="2">
    <source>
        <dbReference type="ARBA" id="ARBA00022771"/>
    </source>
</evidence>
<feature type="non-terminal residue" evidence="6">
    <location>
        <position position="149"/>
    </location>
</feature>
<dbReference type="AlphaFoldDB" id="A0A816GXI4"/>
<keyword evidence="1" id="KW-0479">Metal-binding</keyword>
<evidence type="ECO:0000313" key="6">
    <source>
        <dbReference type="EMBL" id="CAF1678983.1"/>
    </source>
</evidence>
<dbReference type="PROSITE" id="PS50135">
    <property type="entry name" value="ZF_ZZ_2"/>
    <property type="match status" value="1"/>
</dbReference>
<dbReference type="Gene3D" id="3.30.60.90">
    <property type="match status" value="1"/>
</dbReference>
<protein>
    <recommendedName>
        <fullName evidence="5">ZZ-type domain-containing protein</fullName>
    </recommendedName>
</protein>
<keyword evidence="7" id="KW-1185">Reference proteome</keyword>
<dbReference type="SUPFAM" id="SSF57850">
    <property type="entry name" value="RING/U-box"/>
    <property type="match status" value="1"/>
</dbReference>
<evidence type="ECO:0000313" key="7">
    <source>
        <dbReference type="Proteomes" id="UP000663828"/>
    </source>
</evidence>
<organism evidence="6 7">
    <name type="scientific">Adineta ricciae</name>
    <name type="common">Rotifer</name>
    <dbReference type="NCBI Taxonomy" id="249248"/>
    <lineage>
        <taxon>Eukaryota</taxon>
        <taxon>Metazoa</taxon>
        <taxon>Spiralia</taxon>
        <taxon>Gnathifera</taxon>
        <taxon>Rotifera</taxon>
        <taxon>Eurotatoria</taxon>
        <taxon>Bdelloidea</taxon>
        <taxon>Adinetida</taxon>
        <taxon>Adinetidae</taxon>
        <taxon>Adineta</taxon>
    </lineage>
</organism>
<dbReference type="SMART" id="SM00291">
    <property type="entry name" value="ZnF_ZZ"/>
    <property type="match status" value="1"/>
</dbReference>
<dbReference type="PROSITE" id="PS00018">
    <property type="entry name" value="EF_HAND_1"/>
    <property type="match status" value="1"/>
</dbReference>
<reference evidence="6" key="1">
    <citation type="submission" date="2021-02" db="EMBL/GenBank/DDBJ databases">
        <authorList>
            <person name="Nowell W R."/>
        </authorList>
    </citation>
    <scope>NUCLEOTIDE SEQUENCE</scope>
</reference>
<proteinExistence type="predicted"/>
<keyword evidence="3" id="KW-0862">Zinc</keyword>
<name>A0A816GXI4_ADIRI</name>
<keyword evidence="2 4" id="KW-0863">Zinc-finger</keyword>
<accession>A0A816GXI4</accession>
<comment type="caution">
    <text evidence="6">The sequence shown here is derived from an EMBL/GenBank/DDBJ whole genome shotgun (WGS) entry which is preliminary data.</text>
</comment>
<dbReference type="InterPro" id="IPR043145">
    <property type="entry name" value="Znf_ZZ_sf"/>
</dbReference>
<dbReference type="InterPro" id="IPR018247">
    <property type="entry name" value="EF_Hand_1_Ca_BS"/>
</dbReference>
<dbReference type="GO" id="GO:0008270">
    <property type="term" value="F:zinc ion binding"/>
    <property type="evidence" value="ECO:0007669"/>
    <property type="project" value="UniProtKB-KW"/>
</dbReference>
<dbReference type="Pfam" id="PF00569">
    <property type="entry name" value="ZZ"/>
    <property type="match status" value="1"/>
</dbReference>
<feature type="non-terminal residue" evidence="6">
    <location>
        <position position="1"/>
    </location>
</feature>
<evidence type="ECO:0000256" key="4">
    <source>
        <dbReference type="PROSITE-ProRule" id="PRU00228"/>
    </source>
</evidence>
<dbReference type="PROSITE" id="PS01357">
    <property type="entry name" value="ZF_ZZ_1"/>
    <property type="match status" value="1"/>
</dbReference>
<evidence type="ECO:0000256" key="1">
    <source>
        <dbReference type="ARBA" id="ARBA00022723"/>
    </source>
</evidence>
<feature type="domain" description="ZZ-type" evidence="5">
    <location>
        <begin position="1"/>
        <end position="54"/>
    </location>
</feature>
<gene>
    <name evidence="6" type="ORF">XAT740_LOCUS60175</name>
</gene>
<dbReference type="InterPro" id="IPR000433">
    <property type="entry name" value="Znf_ZZ"/>
</dbReference>
<dbReference type="Proteomes" id="UP000663828">
    <property type="component" value="Unassembled WGS sequence"/>
</dbReference>
<evidence type="ECO:0000256" key="3">
    <source>
        <dbReference type="ARBA" id="ARBA00022833"/>
    </source>
</evidence>
<evidence type="ECO:0000259" key="5">
    <source>
        <dbReference type="PROSITE" id="PS50135"/>
    </source>
</evidence>
<dbReference type="EMBL" id="CAJNOR010014599">
    <property type="protein sequence ID" value="CAF1678983.1"/>
    <property type="molecule type" value="Genomic_DNA"/>
</dbReference>